<reference evidence="13 14" key="1">
    <citation type="submission" date="2017-10" db="EMBL/GenBank/DDBJ databases">
        <title>Development of genomic resources for the powdery mildew, Erysiphe pulchra.</title>
        <authorList>
            <person name="Wadl P.A."/>
            <person name="Mack B.M."/>
            <person name="Moore G."/>
            <person name="Beltz S.B."/>
        </authorList>
    </citation>
    <scope>NUCLEOTIDE SEQUENCE [LARGE SCALE GENOMIC DNA]</scope>
    <source>
        <strain evidence="13">Cflorida</strain>
    </source>
</reference>
<evidence type="ECO:0000256" key="7">
    <source>
        <dbReference type="ARBA" id="ARBA00022908"/>
    </source>
</evidence>
<dbReference type="GO" id="GO:0003887">
    <property type="term" value="F:DNA-directed DNA polymerase activity"/>
    <property type="evidence" value="ECO:0007669"/>
    <property type="project" value="UniProtKB-KW"/>
</dbReference>
<keyword evidence="9" id="KW-0808">Transferase</keyword>
<proteinExistence type="predicted"/>
<gene>
    <name evidence="13" type="ORF">EPUL_006564</name>
</gene>
<dbReference type="SUPFAM" id="SSF53098">
    <property type="entry name" value="Ribonuclease H-like"/>
    <property type="match status" value="1"/>
</dbReference>
<evidence type="ECO:0000256" key="2">
    <source>
        <dbReference type="ARBA" id="ARBA00022722"/>
    </source>
</evidence>
<feature type="non-terminal residue" evidence="13">
    <location>
        <position position="257"/>
    </location>
</feature>
<evidence type="ECO:0000256" key="9">
    <source>
        <dbReference type="ARBA" id="ARBA00022932"/>
    </source>
</evidence>
<evidence type="ECO:0000256" key="10">
    <source>
        <dbReference type="ARBA" id="ARBA00023125"/>
    </source>
</evidence>
<evidence type="ECO:0000256" key="6">
    <source>
        <dbReference type="ARBA" id="ARBA00022842"/>
    </source>
</evidence>
<keyword evidence="10" id="KW-0238">DNA-binding</keyword>
<dbReference type="InterPro" id="IPR057670">
    <property type="entry name" value="SH3_retrovirus"/>
</dbReference>
<dbReference type="PANTHER" id="PTHR42648:SF11">
    <property type="entry name" value="TRANSPOSON TY4-P GAG-POL POLYPROTEIN"/>
    <property type="match status" value="1"/>
</dbReference>
<dbReference type="Proteomes" id="UP000237438">
    <property type="component" value="Unassembled WGS sequence"/>
</dbReference>
<dbReference type="EMBL" id="PEDP01008287">
    <property type="protein sequence ID" value="POS81755.1"/>
    <property type="molecule type" value="Genomic_DNA"/>
</dbReference>
<dbReference type="GO" id="GO:0003677">
    <property type="term" value="F:DNA binding"/>
    <property type="evidence" value="ECO:0007669"/>
    <property type="project" value="UniProtKB-KW"/>
</dbReference>
<dbReference type="GO" id="GO:0003964">
    <property type="term" value="F:RNA-directed DNA polymerase activity"/>
    <property type="evidence" value="ECO:0007669"/>
    <property type="project" value="UniProtKB-KW"/>
</dbReference>
<keyword evidence="4" id="KW-0255">Endonuclease</keyword>
<evidence type="ECO:0000259" key="12">
    <source>
        <dbReference type="Pfam" id="PF25597"/>
    </source>
</evidence>
<keyword evidence="8" id="KW-0695">RNA-directed DNA polymerase</keyword>
<keyword evidence="9" id="KW-0239">DNA-directed DNA polymerase</keyword>
<keyword evidence="14" id="KW-1185">Reference proteome</keyword>
<dbReference type="Pfam" id="PF25597">
    <property type="entry name" value="SH3_retrovirus"/>
    <property type="match status" value="1"/>
</dbReference>
<accession>A0A2S4PIB2</accession>
<sequence length="257" mass="29644">ACLTATYLYNRTPHSSIDFKTPYEAKYDRKPYITHIKTFGSICFYKNKGNHIKKLDDKAIKGILIGYNDALYKVYTLELKKCIWVRDIHVMENKFINWDITSSTVETEQTIIPIDIRQQIDKSNSGPNNGHDYQLDIENNTTLDGDNTPNNINFDDDEIDELAQDYSRNFISAANQSHKLEKSFSTRTTSRDDVHNNDDPTNLDELALLVTLNNEPNSYKQASLSDDRDKWQMAMKAEIDELENQETWTLTDLPCNG</sequence>
<dbReference type="GO" id="GO:0004519">
    <property type="term" value="F:endonuclease activity"/>
    <property type="evidence" value="ECO:0007669"/>
    <property type="project" value="UniProtKB-KW"/>
</dbReference>
<dbReference type="InterPro" id="IPR039537">
    <property type="entry name" value="Retrotran_Ty1/copia-like"/>
</dbReference>
<dbReference type="STRING" id="225359.A0A2S4PIB2"/>
<dbReference type="AlphaFoldDB" id="A0A2S4PIB2"/>
<dbReference type="PANTHER" id="PTHR42648">
    <property type="entry name" value="TRANSPOSASE, PUTATIVE-RELATED"/>
    <property type="match status" value="1"/>
</dbReference>
<dbReference type="InterPro" id="IPR012337">
    <property type="entry name" value="RNaseH-like_sf"/>
</dbReference>
<keyword evidence="2" id="KW-0540">Nuclease</keyword>
<feature type="non-terminal residue" evidence="13">
    <location>
        <position position="1"/>
    </location>
</feature>
<keyword evidence="1" id="KW-0548">Nucleotidyltransferase</keyword>
<dbReference type="GO" id="GO:0046872">
    <property type="term" value="F:metal ion binding"/>
    <property type="evidence" value="ECO:0007669"/>
    <property type="project" value="UniProtKB-KW"/>
</dbReference>
<evidence type="ECO:0000313" key="14">
    <source>
        <dbReference type="Proteomes" id="UP000237438"/>
    </source>
</evidence>
<dbReference type="GO" id="GO:0006310">
    <property type="term" value="P:DNA recombination"/>
    <property type="evidence" value="ECO:0007669"/>
    <property type="project" value="UniProtKB-KW"/>
</dbReference>
<keyword evidence="3" id="KW-0479">Metal-binding</keyword>
<protein>
    <recommendedName>
        <fullName evidence="12">Retroviral polymerase SH3-like domain-containing protein</fullName>
    </recommendedName>
</protein>
<evidence type="ECO:0000256" key="1">
    <source>
        <dbReference type="ARBA" id="ARBA00022695"/>
    </source>
</evidence>
<evidence type="ECO:0000313" key="13">
    <source>
        <dbReference type="EMBL" id="POS81755.1"/>
    </source>
</evidence>
<name>A0A2S4PIB2_9PEZI</name>
<dbReference type="GO" id="GO:0016787">
    <property type="term" value="F:hydrolase activity"/>
    <property type="evidence" value="ECO:0007669"/>
    <property type="project" value="UniProtKB-KW"/>
</dbReference>
<evidence type="ECO:0000256" key="3">
    <source>
        <dbReference type="ARBA" id="ARBA00022723"/>
    </source>
</evidence>
<evidence type="ECO:0000256" key="11">
    <source>
        <dbReference type="ARBA" id="ARBA00023172"/>
    </source>
</evidence>
<keyword evidence="5" id="KW-0378">Hydrolase</keyword>
<comment type="caution">
    <text evidence="13">The sequence shown here is derived from an EMBL/GenBank/DDBJ whole genome shotgun (WGS) entry which is preliminary data.</text>
</comment>
<evidence type="ECO:0000256" key="5">
    <source>
        <dbReference type="ARBA" id="ARBA00022801"/>
    </source>
</evidence>
<keyword evidence="7" id="KW-0229">DNA integration</keyword>
<evidence type="ECO:0000256" key="4">
    <source>
        <dbReference type="ARBA" id="ARBA00022759"/>
    </source>
</evidence>
<evidence type="ECO:0000256" key="8">
    <source>
        <dbReference type="ARBA" id="ARBA00022918"/>
    </source>
</evidence>
<keyword evidence="6" id="KW-0460">Magnesium</keyword>
<keyword evidence="11" id="KW-0233">DNA recombination</keyword>
<organism evidence="13 14">
    <name type="scientific">Erysiphe pulchra</name>
    <dbReference type="NCBI Taxonomy" id="225359"/>
    <lineage>
        <taxon>Eukaryota</taxon>
        <taxon>Fungi</taxon>
        <taxon>Dikarya</taxon>
        <taxon>Ascomycota</taxon>
        <taxon>Pezizomycotina</taxon>
        <taxon>Leotiomycetes</taxon>
        <taxon>Erysiphales</taxon>
        <taxon>Erysiphaceae</taxon>
        <taxon>Erysiphe</taxon>
    </lineage>
</organism>
<dbReference type="OrthoDB" id="3768101at2759"/>
<feature type="domain" description="Retroviral polymerase SH3-like" evidence="12">
    <location>
        <begin position="41"/>
        <end position="101"/>
    </location>
</feature>
<dbReference type="GO" id="GO:0015074">
    <property type="term" value="P:DNA integration"/>
    <property type="evidence" value="ECO:0007669"/>
    <property type="project" value="UniProtKB-KW"/>
</dbReference>